<dbReference type="AlphaFoldDB" id="A0A3B6SJ59"/>
<dbReference type="Gramene" id="TraesCS7B02G287600.1">
    <property type="protein sequence ID" value="TraesCS7B02G287600.1.cds1"/>
    <property type="gene ID" value="TraesCS7B02G287600"/>
</dbReference>
<evidence type="ECO:0000313" key="1">
    <source>
        <dbReference type="EnsemblPlants" id="TraesCS7B02G287600.1.cds1"/>
    </source>
</evidence>
<name>A0A3B6SJ59_WHEAT</name>
<dbReference type="EnsemblPlants" id="TraesCS7B02G287600.1">
    <property type="protein sequence ID" value="TraesCS7B02G287600.1.cds1"/>
    <property type="gene ID" value="TraesCS7B02G287600"/>
</dbReference>
<organism evidence="1">
    <name type="scientific">Triticum aestivum</name>
    <name type="common">Wheat</name>
    <dbReference type="NCBI Taxonomy" id="4565"/>
    <lineage>
        <taxon>Eukaryota</taxon>
        <taxon>Viridiplantae</taxon>
        <taxon>Streptophyta</taxon>
        <taxon>Embryophyta</taxon>
        <taxon>Tracheophyta</taxon>
        <taxon>Spermatophyta</taxon>
        <taxon>Magnoliopsida</taxon>
        <taxon>Liliopsida</taxon>
        <taxon>Poales</taxon>
        <taxon>Poaceae</taxon>
        <taxon>BOP clade</taxon>
        <taxon>Pooideae</taxon>
        <taxon>Triticodae</taxon>
        <taxon>Triticeae</taxon>
        <taxon>Triticinae</taxon>
        <taxon>Triticum</taxon>
    </lineage>
</organism>
<dbReference type="Proteomes" id="UP000019116">
    <property type="component" value="Chromosome 7B"/>
</dbReference>
<dbReference type="Gramene" id="TraesCS7B03G0779500.1">
    <property type="protein sequence ID" value="TraesCS7B03G0779500.1.CDS1"/>
    <property type="gene ID" value="TraesCS7B03G0779500"/>
</dbReference>
<reference evidence="1" key="2">
    <citation type="submission" date="2018-10" db="UniProtKB">
        <authorList>
            <consortium name="EnsemblPlants"/>
        </authorList>
    </citation>
    <scope>IDENTIFICATION</scope>
</reference>
<proteinExistence type="predicted"/>
<sequence length="152" mass="17547">MGTSIFLVVVGKKLQNDFLFVHAQKRMNLQWTAYVAGWPDRSADPRGIYCGKRWMDNQMGACIKSQLIRHIHGGADVLILMDVLRPKPAATKRFGLLQKAEIYGIQIEISERIVEIMLVEIDSFRPETCPLVSSEFMKMKQQQYTYVVFFCR</sequence>
<protein>
    <submittedName>
        <fullName evidence="1">Uncharacterized protein</fullName>
    </submittedName>
</protein>
<dbReference type="Gramene" id="TraesRN7B0100785000.1">
    <property type="protein sequence ID" value="TraesRN7B0100785000.1"/>
    <property type="gene ID" value="TraesRN7B0100785000"/>
</dbReference>
<reference evidence="1" key="1">
    <citation type="submission" date="2018-08" db="EMBL/GenBank/DDBJ databases">
        <authorList>
            <person name="Rossello M."/>
        </authorList>
    </citation>
    <scope>NUCLEOTIDE SEQUENCE [LARGE SCALE GENOMIC DNA]</scope>
    <source>
        <strain evidence="1">cv. Chinese Spring</strain>
    </source>
</reference>
<accession>A0A3B6SJ59</accession>
<keyword evidence="2" id="KW-1185">Reference proteome</keyword>
<evidence type="ECO:0000313" key="2">
    <source>
        <dbReference type="Proteomes" id="UP000019116"/>
    </source>
</evidence>